<evidence type="ECO:0000259" key="4">
    <source>
        <dbReference type="PROSITE" id="PS50043"/>
    </source>
</evidence>
<evidence type="ECO:0000256" key="3">
    <source>
        <dbReference type="PROSITE-ProRule" id="PRU00169"/>
    </source>
</evidence>
<dbReference type="SUPFAM" id="SSF46894">
    <property type="entry name" value="C-terminal effector domain of the bipartite response regulators"/>
    <property type="match status" value="1"/>
</dbReference>
<dbReference type="CDD" id="cd06170">
    <property type="entry name" value="LuxR_C_like"/>
    <property type="match status" value="1"/>
</dbReference>
<evidence type="ECO:0000256" key="1">
    <source>
        <dbReference type="ARBA" id="ARBA00022553"/>
    </source>
</evidence>
<dbReference type="PROSITE" id="PS50110">
    <property type="entry name" value="RESPONSE_REGULATORY"/>
    <property type="match status" value="1"/>
</dbReference>
<reference evidence="6" key="1">
    <citation type="journal article" date="2020" name="Int. J. Syst. Evol. Microbiol.">
        <title>Aquipluma nitroreducens gen. nov. sp. nov., a novel facultatively anaerobic bacterium isolated from a freshwater lake.</title>
        <authorList>
            <person name="Watanabe M."/>
            <person name="Kojima H."/>
            <person name="Fukui M."/>
        </authorList>
    </citation>
    <scope>NUCLEOTIDE SEQUENCE</scope>
    <source>
        <strain evidence="6">MeG22</strain>
    </source>
</reference>
<dbReference type="Pfam" id="PF00196">
    <property type="entry name" value="GerE"/>
    <property type="match status" value="1"/>
</dbReference>
<name>A0A5K7SGZ2_9BACT</name>
<dbReference type="Gene3D" id="1.10.10.10">
    <property type="entry name" value="Winged helix-like DNA-binding domain superfamily/Winged helix DNA-binding domain"/>
    <property type="match status" value="1"/>
</dbReference>
<dbReference type="SMART" id="SM00421">
    <property type="entry name" value="HTH_LUXR"/>
    <property type="match status" value="1"/>
</dbReference>
<organism evidence="6 7">
    <name type="scientific">Aquipluma nitroreducens</name>
    <dbReference type="NCBI Taxonomy" id="2010828"/>
    <lineage>
        <taxon>Bacteria</taxon>
        <taxon>Pseudomonadati</taxon>
        <taxon>Bacteroidota</taxon>
        <taxon>Bacteroidia</taxon>
        <taxon>Marinilabiliales</taxon>
        <taxon>Prolixibacteraceae</taxon>
        <taxon>Aquipluma</taxon>
    </lineage>
</organism>
<dbReference type="PANTHER" id="PTHR44591">
    <property type="entry name" value="STRESS RESPONSE REGULATOR PROTEIN 1"/>
    <property type="match status" value="1"/>
</dbReference>
<dbReference type="InterPro" id="IPR036388">
    <property type="entry name" value="WH-like_DNA-bd_sf"/>
</dbReference>
<dbReference type="PRINTS" id="PR00038">
    <property type="entry name" value="HTHLUXR"/>
</dbReference>
<dbReference type="GO" id="GO:0000160">
    <property type="term" value="P:phosphorelay signal transduction system"/>
    <property type="evidence" value="ECO:0007669"/>
    <property type="project" value="InterPro"/>
</dbReference>
<dbReference type="InterPro" id="IPR000792">
    <property type="entry name" value="Tscrpt_reg_LuxR_C"/>
</dbReference>
<dbReference type="GO" id="GO:0006355">
    <property type="term" value="P:regulation of DNA-templated transcription"/>
    <property type="evidence" value="ECO:0007669"/>
    <property type="project" value="InterPro"/>
</dbReference>
<dbReference type="InterPro" id="IPR011006">
    <property type="entry name" value="CheY-like_superfamily"/>
</dbReference>
<dbReference type="SUPFAM" id="SSF55785">
    <property type="entry name" value="PYP-like sensor domain (PAS domain)"/>
    <property type="match status" value="1"/>
</dbReference>
<gene>
    <name evidence="6" type="ORF">AQPE_5085</name>
</gene>
<evidence type="ECO:0000256" key="2">
    <source>
        <dbReference type="ARBA" id="ARBA00023125"/>
    </source>
</evidence>
<keyword evidence="2 6" id="KW-0238">DNA-binding</keyword>
<dbReference type="InterPro" id="IPR016032">
    <property type="entry name" value="Sig_transdc_resp-reg_C-effctor"/>
</dbReference>
<dbReference type="PROSITE" id="PS50043">
    <property type="entry name" value="HTH_LUXR_2"/>
    <property type="match status" value="1"/>
</dbReference>
<dbReference type="InterPro" id="IPR035965">
    <property type="entry name" value="PAS-like_dom_sf"/>
</dbReference>
<accession>A0A5K7SGZ2</accession>
<keyword evidence="1 3" id="KW-0597">Phosphoprotein</keyword>
<feature type="domain" description="HTH luxR-type" evidence="4">
    <location>
        <begin position="290"/>
        <end position="356"/>
    </location>
</feature>
<dbReference type="AlphaFoldDB" id="A0A5K7SGZ2"/>
<dbReference type="RefSeq" id="WP_318348980.1">
    <property type="nucleotide sequence ID" value="NZ_AP018694.1"/>
</dbReference>
<dbReference type="EMBL" id="AP018694">
    <property type="protein sequence ID" value="BBE20890.1"/>
    <property type="molecule type" value="Genomic_DNA"/>
</dbReference>
<dbReference type="Pfam" id="PF00072">
    <property type="entry name" value="Response_reg"/>
    <property type="match status" value="1"/>
</dbReference>
<dbReference type="SMART" id="SM00448">
    <property type="entry name" value="REC"/>
    <property type="match status" value="1"/>
</dbReference>
<dbReference type="Proteomes" id="UP001193389">
    <property type="component" value="Chromosome"/>
</dbReference>
<dbReference type="InterPro" id="IPR001789">
    <property type="entry name" value="Sig_transdc_resp-reg_receiver"/>
</dbReference>
<proteinExistence type="predicted"/>
<keyword evidence="7" id="KW-1185">Reference proteome</keyword>
<dbReference type="CDD" id="cd17574">
    <property type="entry name" value="REC_OmpR"/>
    <property type="match status" value="1"/>
</dbReference>
<evidence type="ECO:0000313" key="7">
    <source>
        <dbReference type="Proteomes" id="UP001193389"/>
    </source>
</evidence>
<dbReference type="GO" id="GO:0003677">
    <property type="term" value="F:DNA binding"/>
    <property type="evidence" value="ECO:0007669"/>
    <property type="project" value="UniProtKB-KW"/>
</dbReference>
<dbReference type="InterPro" id="IPR050595">
    <property type="entry name" value="Bact_response_regulator"/>
</dbReference>
<dbReference type="Gene3D" id="3.30.450.20">
    <property type="entry name" value="PAS domain"/>
    <property type="match status" value="1"/>
</dbReference>
<feature type="domain" description="Response regulatory" evidence="5">
    <location>
        <begin position="6"/>
        <end position="122"/>
    </location>
</feature>
<dbReference type="KEGG" id="anf:AQPE_5085"/>
<sequence>MQFQTKILIIEDDQQFGVTIQNVLAFSKYDVCFVDNGAAGIQKAFEYNPDLILCDINMGPLDGYQVYKVLEESKILNRIPFIFITGSSDLEDIRYGMSLGADDYIVKPFSNSDLLKTIERRLEKFRTIREDSHREFIRLFDLSPIGMLIFGGNKIYKANSAFRNLLNIGNEDLTSIGIDRFIDSTSIEKLQGAITQYISDRTEIFNGIVKLNRKSGGEIQMKLVVSEFEKFSNYTLFIGFFYAAMEAHPGMDSDLLIAEVNGLLKRENIKVTDALGEKITNIFKQKKLSIQNHKNTFFTDRENQVLCLSMEGLPIKNIADRLSISDRTVEKYRTRLMEKVGAGNMIEVIVFALKNGLVEI</sequence>
<dbReference type="PANTHER" id="PTHR44591:SF3">
    <property type="entry name" value="RESPONSE REGULATORY DOMAIN-CONTAINING PROTEIN"/>
    <property type="match status" value="1"/>
</dbReference>
<dbReference type="Gene3D" id="3.40.50.2300">
    <property type="match status" value="1"/>
</dbReference>
<evidence type="ECO:0000313" key="6">
    <source>
        <dbReference type="EMBL" id="BBE20890.1"/>
    </source>
</evidence>
<protein>
    <submittedName>
        <fullName evidence="6">DNA-binding response regulator, AraC family</fullName>
    </submittedName>
</protein>
<dbReference type="SUPFAM" id="SSF52172">
    <property type="entry name" value="CheY-like"/>
    <property type="match status" value="1"/>
</dbReference>
<evidence type="ECO:0000259" key="5">
    <source>
        <dbReference type="PROSITE" id="PS50110"/>
    </source>
</evidence>
<feature type="modified residue" description="4-aspartylphosphate" evidence="3">
    <location>
        <position position="55"/>
    </location>
</feature>